<dbReference type="Proteomes" id="UP001155483">
    <property type="component" value="Unassembled WGS sequence"/>
</dbReference>
<reference evidence="2" key="1">
    <citation type="submission" date="2022-09" db="EMBL/GenBank/DDBJ databases">
        <authorList>
            <person name="Yuan C."/>
            <person name="Ke Z."/>
        </authorList>
    </citation>
    <scope>NUCLEOTIDE SEQUENCE</scope>
    <source>
        <strain evidence="2">LB-8</strain>
    </source>
</reference>
<accession>A0A9X3B886</accession>
<proteinExistence type="predicted"/>
<dbReference type="AlphaFoldDB" id="A0A9X3B886"/>
<evidence type="ECO:0000313" key="3">
    <source>
        <dbReference type="Proteomes" id="UP001155483"/>
    </source>
</evidence>
<evidence type="ECO:0008006" key="4">
    <source>
        <dbReference type="Google" id="ProtNLM"/>
    </source>
</evidence>
<keyword evidence="3" id="KW-1185">Reference proteome</keyword>
<reference evidence="2" key="2">
    <citation type="submission" date="2023-04" db="EMBL/GenBank/DDBJ databases">
        <title>Paracnuella aquatica gen. nov., sp. nov., a member of the family Chitinophagaceae isolated from a hot spring.</title>
        <authorList>
            <person name="Wang C."/>
        </authorList>
    </citation>
    <scope>NUCLEOTIDE SEQUENCE</scope>
    <source>
        <strain evidence="2">LB-8</strain>
    </source>
</reference>
<feature type="region of interest" description="Disordered" evidence="1">
    <location>
        <begin position="274"/>
        <end position="294"/>
    </location>
</feature>
<organism evidence="2 3">
    <name type="scientific">Paraflavisolibacter caeni</name>
    <dbReference type="NCBI Taxonomy" id="2982496"/>
    <lineage>
        <taxon>Bacteria</taxon>
        <taxon>Pseudomonadati</taxon>
        <taxon>Bacteroidota</taxon>
        <taxon>Chitinophagia</taxon>
        <taxon>Chitinophagales</taxon>
        <taxon>Chitinophagaceae</taxon>
        <taxon>Paraflavisolibacter</taxon>
    </lineage>
</organism>
<dbReference type="RefSeq" id="WP_279296792.1">
    <property type="nucleotide sequence ID" value="NZ_JAOTIF010000005.1"/>
</dbReference>
<evidence type="ECO:0000313" key="2">
    <source>
        <dbReference type="EMBL" id="MCU7549351.1"/>
    </source>
</evidence>
<evidence type="ECO:0000256" key="1">
    <source>
        <dbReference type="SAM" id="MobiDB-lite"/>
    </source>
</evidence>
<gene>
    <name evidence="2" type="ORF">OCK74_09515</name>
</gene>
<name>A0A9X3B886_9BACT</name>
<protein>
    <recommendedName>
        <fullName evidence="4">Outer membrane protein beta-barrel domain-containing protein</fullName>
    </recommendedName>
</protein>
<dbReference type="EMBL" id="JAOTIF010000005">
    <property type="protein sequence ID" value="MCU7549351.1"/>
    <property type="molecule type" value="Genomic_DNA"/>
</dbReference>
<sequence length="332" mass="37593">MKKTLPGCVGVIIFFATLLISSKQSFSQSITTGNGKLEIGLGIGPMIFLGDLGGNQGKGKTFLKDVNFSITNLSKGAYINLYPTEWLGFRFAANHGVLEGYDSLIRDKGGNELFRKKRNLMFRSSMLEAFFAAEFYPTVFLERFDELKGKFRPYGLVGFGMFKFNPKGQYINSNGTRRWVDLKPLQLEGQGMDEYPNRKPYNLTAFEVPMGFGFKYYFSNNKFIGLEILHRVTSTDYIDDVSKTYIDANLFDKYLTPENATMAKQLYFRENIANPSTRPSGPAINEQRGDPTENDSYFSSILRFGWRLGGNNTPEGRAARRAANQLRCPVFY</sequence>
<comment type="caution">
    <text evidence="2">The sequence shown here is derived from an EMBL/GenBank/DDBJ whole genome shotgun (WGS) entry which is preliminary data.</text>
</comment>